<comment type="caution">
    <text evidence="4">The sequence shown here is derived from an EMBL/GenBank/DDBJ whole genome shotgun (WGS) entry which is preliminary data.</text>
</comment>
<feature type="domain" description="TsaA-like" evidence="3">
    <location>
        <begin position="13"/>
        <end position="161"/>
    </location>
</feature>
<evidence type="ECO:0000259" key="3">
    <source>
        <dbReference type="PROSITE" id="PS51668"/>
    </source>
</evidence>
<dbReference type="NCBIfam" id="TIGR00104">
    <property type="entry name" value="tRNA_TsaA"/>
    <property type="match status" value="1"/>
</dbReference>
<dbReference type="PANTHER" id="PTHR12818:SF0">
    <property type="entry name" value="TRNA (ADENINE(37)-N6)-METHYLTRANSFERASE"/>
    <property type="match status" value="1"/>
</dbReference>
<keyword evidence="4" id="KW-0489">Methyltransferase</keyword>
<dbReference type="Pfam" id="PF18389">
    <property type="entry name" value="TrmO_C"/>
    <property type="match status" value="1"/>
</dbReference>
<dbReference type="PROSITE" id="PS51668">
    <property type="entry name" value="TSAA_2"/>
    <property type="match status" value="1"/>
</dbReference>
<dbReference type="InterPro" id="IPR036414">
    <property type="entry name" value="YaeB_N_sf"/>
</dbReference>
<evidence type="ECO:0000256" key="1">
    <source>
        <dbReference type="ARBA" id="ARBA00022691"/>
    </source>
</evidence>
<proteinExistence type="inferred from homology"/>
<dbReference type="STRING" id="90241.B0682_02495"/>
<gene>
    <name evidence="4" type="ORF">B0682_02495</name>
</gene>
<dbReference type="InterPro" id="IPR040372">
    <property type="entry name" value="YaeB-like"/>
</dbReference>
<dbReference type="InterPro" id="IPR023370">
    <property type="entry name" value="TrmO-like_N"/>
</dbReference>
<dbReference type="InterPro" id="IPR041369">
    <property type="entry name" value="TrmO_C"/>
</dbReference>
<dbReference type="Proteomes" id="UP000191094">
    <property type="component" value="Unassembled WGS sequence"/>
</dbReference>
<dbReference type="EMBL" id="MUYT01000004">
    <property type="protein sequence ID" value="OOS21959.1"/>
    <property type="molecule type" value="Genomic_DNA"/>
</dbReference>
<dbReference type="Gene3D" id="2.40.30.70">
    <property type="entry name" value="YaeB-like"/>
    <property type="match status" value="1"/>
</dbReference>
<name>A0A1T0CI56_9GAMM</name>
<dbReference type="OrthoDB" id="9804309at2"/>
<dbReference type="GO" id="GO:0008168">
    <property type="term" value="F:methyltransferase activity"/>
    <property type="evidence" value="ECO:0007669"/>
    <property type="project" value="UniProtKB-KW"/>
</dbReference>
<dbReference type="PANTHER" id="PTHR12818">
    <property type="entry name" value="TRNA (ADENINE(37)-N6)-METHYLTRANSFERASE"/>
    <property type="match status" value="1"/>
</dbReference>
<dbReference type="SUPFAM" id="SSF118196">
    <property type="entry name" value="YaeB-like"/>
    <property type="match status" value="1"/>
</dbReference>
<evidence type="ECO:0000313" key="4">
    <source>
        <dbReference type="EMBL" id="OOS21959.1"/>
    </source>
</evidence>
<dbReference type="InterPro" id="IPR036413">
    <property type="entry name" value="YaeB-like_sf"/>
</dbReference>
<keyword evidence="1" id="KW-0949">S-adenosyl-L-methionine</keyword>
<dbReference type="Pfam" id="PF01980">
    <property type="entry name" value="TrmO_N"/>
    <property type="match status" value="1"/>
</dbReference>
<reference evidence="4 5" key="1">
    <citation type="submission" date="2017-02" db="EMBL/GenBank/DDBJ databases">
        <title>Draft genome sequence of Moraxella lincolnii CCUG 9405T type strain.</title>
        <authorList>
            <person name="Salva-Serra F."/>
            <person name="Engstrom-Jakobsson H."/>
            <person name="Thorell K."/>
            <person name="Jaen-Luchoro D."/>
            <person name="Gonzales-Siles L."/>
            <person name="Karlsson R."/>
            <person name="Yazdan S."/>
            <person name="Boulund F."/>
            <person name="Johnning A."/>
            <person name="Engstrand L."/>
            <person name="Kristiansson E."/>
            <person name="Moore E."/>
        </authorList>
    </citation>
    <scope>NUCLEOTIDE SEQUENCE [LARGE SCALE GENOMIC DNA]</scope>
    <source>
        <strain evidence="4 5">CCUG 9405</strain>
    </source>
</reference>
<dbReference type="GO" id="GO:0032259">
    <property type="term" value="P:methylation"/>
    <property type="evidence" value="ECO:0007669"/>
    <property type="project" value="UniProtKB-KW"/>
</dbReference>
<evidence type="ECO:0000313" key="5">
    <source>
        <dbReference type="Proteomes" id="UP000191094"/>
    </source>
</evidence>
<organism evidence="4 5">
    <name type="scientific">Lwoffella lincolnii</name>
    <dbReference type="NCBI Taxonomy" id="90241"/>
    <lineage>
        <taxon>Bacteria</taxon>
        <taxon>Pseudomonadati</taxon>
        <taxon>Pseudomonadota</taxon>
        <taxon>Gammaproteobacteria</taxon>
        <taxon>Moraxellales</taxon>
        <taxon>Moraxellaceae</taxon>
        <taxon>Lwoffella</taxon>
    </lineage>
</organism>
<dbReference type="Gene3D" id="3.30.2310.10">
    <property type="entry name" value="YaeB-like"/>
    <property type="match status" value="1"/>
</dbReference>
<comment type="similarity">
    <text evidence="2">Belongs to the tRNA methyltransferase O family.</text>
</comment>
<protein>
    <submittedName>
        <fullName evidence="4">tRNA (N6-threonylcarbamoyladenosine(37)-N6)-methyltransferase TrmO</fullName>
    </submittedName>
</protein>
<keyword evidence="5" id="KW-1185">Reference proteome</keyword>
<sequence>MEHHLANLADVTLPVVGVHHSPMTQKFGLPRQPNLVDVRSVIELLPPYDVFDAVVGLDNFSHLWLHWYFHANRQATQTEHSQAQFRTKIRPPRLGGNDKVGVFASRSMYRPSQMGMSVVRLQGIETRQGQLLIHVIGADLLDKTPILDIRPYMSYSDAIIDSHDGYADAKPSTCQVHVCQDAKCQFDKIVKDLQTEGLMNDHLLTSLHDADWHIITALIAQDPRPAYRQKVSQREYVMRYKNIDVRFVQRTQGQLEVIGVDKIA</sequence>
<dbReference type="AlphaFoldDB" id="A0A1T0CI56"/>
<accession>A0A1T0CI56</accession>
<keyword evidence="4" id="KW-0808">Transferase</keyword>
<evidence type="ECO:0000256" key="2">
    <source>
        <dbReference type="ARBA" id="ARBA00033753"/>
    </source>
</evidence>